<proteinExistence type="predicted"/>
<dbReference type="AlphaFoldDB" id="A0A6J4UD87"/>
<gene>
    <name evidence="1" type="ORF">AVDCRST_MAG33-582</name>
</gene>
<organism evidence="1">
    <name type="scientific">uncultured Thermomicrobiales bacterium</name>
    <dbReference type="NCBI Taxonomy" id="1645740"/>
    <lineage>
        <taxon>Bacteria</taxon>
        <taxon>Pseudomonadati</taxon>
        <taxon>Thermomicrobiota</taxon>
        <taxon>Thermomicrobia</taxon>
        <taxon>Thermomicrobiales</taxon>
        <taxon>environmental samples</taxon>
    </lineage>
</organism>
<evidence type="ECO:0000313" key="1">
    <source>
        <dbReference type="EMBL" id="CAA9547341.1"/>
    </source>
</evidence>
<accession>A0A6J4UD87</accession>
<sequence>MSFLARLFAGCLVLGTLLVFLAGVAGFSLYRFSESGSVRDTWSLPLDGASALVASVDIDSGDVSIADSLPAAAPVGAETAVEAEYLTSEDAPTALAGYTTNGTGYATLGSAPAEPPIAVLRWLRSPVQATWDIGVNPSVPVELTVDVAIGDVRLDLTGLTASRFEVTIGAGEASVLLGTAGRPGGVSRIQVGVGDVELIAPADGPARIRVTAGLGNVFPDGFAFDGRQYTNAAFDALTPMEQARVPEIVVEAGTGDVILATLQPVVTTVEQAGPAG</sequence>
<protein>
    <recommendedName>
        <fullName evidence="2">DUF2154 domain-containing protein</fullName>
    </recommendedName>
</protein>
<name>A0A6J4UD87_9BACT</name>
<dbReference type="EMBL" id="CADCWK010000046">
    <property type="protein sequence ID" value="CAA9547341.1"/>
    <property type="molecule type" value="Genomic_DNA"/>
</dbReference>
<evidence type="ECO:0008006" key="2">
    <source>
        <dbReference type="Google" id="ProtNLM"/>
    </source>
</evidence>
<reference evidence="1" key="1">
    <citation type="submission" date="2020-02" db="EMBL/GenBank/DDBJ databases">
        <authorList>
            <person name="Meier V. D."/>
        </authorList>
    </citation>
    <scope>NUCLEOTIDE SEQUENCE</scope>
    <source>
        <strain evidence="1">AVDCRST_MAG33</strain>
    </source>
</reference>